<reference evidence="2" key="1">
    <citation type="submission" date="2021-01" db="EMBL/GenBank/DDBJ databases">
        <authorList>
            <person name="Corre E."/>
            <person name="Pelletier E."/>
            <person name="Niang G."/>
            <person name="Scheremetjew M."/>
            <person name="Finn R."/>
            <person name="Kale V."/>
            <person name="Holt S."/>
            <person name="Cochrane G."/>
            <person name="Meng A."/>
            <person name="Brown T."/>
            <person name="Cohen L."/>
        </authorList>
    </citation>
    <scope>NUCLEOTIDE SEQUENCE</scope>
    <source>
        <strain evidence="2">Ras09</strain>
    </source>
</reference>
<accession>A0A7S3CLH0</accession>
<proteinExistence type="predicted"/>
<protein>
    <submittedName>
        <fullName evidence="2">Uncharacterized protein</fullName>
    </submittedName>
</protein>
<evidence type="ECO:0000313" key="2">
    <source>
        <dbReference type="EMBL" id="CAE0231669.1"/>
    </source>
</evidence>
<dbReference type="EMBL" id="HBIA01006787">
    <property type="protein sequence ID" value="CAE0231669.1"/>
    <property type="molecule type" value="Transcribed_RNA"/>
</dbReference>
<keyword evidence="1" id="KW-1133">Transmembrane helix</keyword>
<feature type="transmembrane region" description="Helical" evidence="1">
    <location>
        <begin position="109"/>
        <end position="127"/>
    </location>
</feature>
<sequence>MVRGAENNHFMPEEVRCVIPGVLYWGPMRGIAKCEVGDCENKAYQQCNDYSRFLCYILWEGCEKKVCFDHYKFSVGEGGRSRERMYLRNFYCFECEEGFKKGQKRKGMLVTLPFVLFLLYLFFFEILG</sequence>
<gene>
    <name evidence="2" type="ORF">SRAS04492_LOCUS3467</name>
</gene>
<dbReference type="AlphaFoldDB" id="A0A7S3CLH0"/>
<name>A0A7S3CLH0_9SPIT</name>
<keyword evidence="1" id="KW-0472">Membrane</keyword>
<organism evidence="2">
    <name type="scientific">Strombidium rassoulzadegani</name>
    <dbReference type="NCBI Taxonomy" id="1082188"/>
    <lineage>
        <taxon>Eukaryota</taxon>
        <taxon>Sar</taxon>
        <taxon>Alveolata</taxon>
        <taxon>Ciliophora</taxon>
        <taxon>Intramacronucleata</taxon>
        <taxon>Spirotrichea</taxon>
        <taxon>Oligotrichia</taxon>
        <taxon>Strombidiidae</taxon>
        <taxon>Strombidium</taxon>
    </lineage>
</organism>
<evidence type="ECO:0000256" key="1">
    <source>
        <dbReference type="SAM" id="Phobius"/>
    </source>
</evidence>
<keyword evidence="1" id="KW-0812">Transmembrane</keyword>